<dbReference type="Gene3D" id="2.40.40.10">
    <property type="entry name" value="RlpA-like domain"/>
    <property type="match status" value="1"/>
</dbReference>
<evidence type="ECO:0000256" key="1">
    <source>
        <dbReference type="ARBA" id="ARBA00023239"/>
    </source>
</evidence>
<feature type="signal peptide" evidence="3">
    <location>
        <begin position="1"/>
        <end position="27"/>
    </location>
</feature>
<comment type="function">
    <text evidence="3">Lytic transglycosylase with a strong preference for naked glycan strands that lack stem peptides.</text>
</comment>
<dbReference type="NCBIfam" id="TIGR00413">
    <property type="entry name" value="rlpA"/>
    <property type="match status" value="1"/>
</dbReference>
<evidence type="ECO:0000259" key="5">
    <source>
        <dbReference type="Pfam" id="PF03330"/>
    </source>
</evidence>
<keyword evidence="3" id="KW-0732">Signal</keyword>
<dbReference type="SUPFAM" id="SSF50685">
    <property type="entry name" value="Barwin-like endoglucanases"/>
    <property type="match status" value="1"/>
</dbReference>
<evidence type="ECO:0000313" key="6">
    <source>
        <dbReference type="EMBL" id="QPG07262.1"/>
    </source>
</evidence>
<dbReference type="Proteomes" id="UP000595095">
    <property type="component" value="Chromosome"/>
</dbReference>
<accession>A0A7S9E0L0</accession>
<keyword evidence="7" id="KW-1185">Reference proteome</keyword>
<dbReference type="InterPro" id="IPR036908">
    <property type="entry name" value="RlpA-like_sf"/>
</dbReference>
<evidence type="ECO:0000256" key="3">
    <source>
        <dbReference type="HAMAP-Rule" id="MF_02071"/>
    </source>
</evidence>
<dbReference type="KEGG" id="smaa:IT774_16110"/>
<reference evidence="6 7" key="1">
    <citation type="submission" date="2020-11" db="EMBL/GenBank/DDBJ databases">
        <title>Complete genome sequence for Salinimonas sp. strain G2-b.</title>
        <authorList>
            <person name="Park S.-J."/>
        </authorList>
    </citation>
    <scope>NUCLEOTIDE SEQUENCE [LARGE SCALE GENOMIC DNA]</scope>
    <source>
        <strain evidence="6 7">G2-b</strain>
    </source>
</reference>
<gene>
    <name evidence="3" type="primary">rlpA</name>
    <name evidence="6" type="ORF">IT774_16110</name>
</gene>
<dbReference type="EC" id="4.2.2.-" evidence="3"/>
<feature type="chain" id="PRO_5033194535" description="Endolytic peptidoglycan transglycosylase RlpA" evidence="3">
    <location>
        <begin position="28"/>
        <end position="141"/>
    </location>
</feature>
<keyword evidence="2 3" id="KW-0961">Cell wall biogenesis/degradation</keyword>
<sequence length="141" mass="14848" precursor="true">MTFITILRLPALLAMLVVGGCSTYNSASSASTASSSPSAVTVPANAEQGQASYYAHYFEGRTTASGERFDHCELTAAHRTYAFGTRVRVTHAHNGNSVVVRINDRGPFVSGRIIDLSSAAFSQLSPLGAGVIPVTLMPLDN</sequence>
<protein>
    <recommendedName>
        <fullName evidence="3">Endolytic peptidoglycan transglycosylase RlpA</fullName>
        <ecNumber evidence="3">4.2.2.-</ecNumber>
    </recommendedName>
</protein>
<dbReference type="PANTHER" id="PTHR34183:SF8">
    <property type="entry name" value="ENDOLYTIC PEPTIDOGLYCAN TRANSGLYCOSYLASE RLPA-RELATED"/>
    <property type="match status" value="1"/>
</dbReference>
<dbReference type="Pfam" id="PF03330">
    <property type="entry name" value="DPBB_1"/>
    <property type="match status" value="1"/>
</dbReference>
<keyword evidence="1 3" id="KW-0456">Lyase</keyword>
<dbReference type="HAMAP" id="MF_02071">
    <property type="entry name" value="RlpA"/>
    <property type="match status" value="1"/>
</dbReference>
<dbReference type="GO" id="GO:0008932">
    <property type="term" value="F:lytic endotransglycosylase activity"/>
    <property type="evidence" value="ECO:0007669"/>
    <property type="project" value="UniProtKB-UniRule"/>
</dbReference>
<proteinExistence type="inferred from homology"/>
<dbReference type="CDD" id="cd22268">
    <property type="entry name" value="DPBB_RlpA-like"/>
    <property type="match status" value="1"/>
</dbReference>
<name>A0A7S9E0L0_9ALTE</name>
<comment type="similarity">
    <text evidence="3 4">Belongs to the RlpA family.</text>
</comment>
<evidence type="ECO:0000256" key="4">
    <source>
        <dbReference type="RuleBase" id="RU003495"/>
    </source>
</evidence>
<dbReference type="InterPro" id="IPR009009">
    <property type="entry name" value="RlpA-like_DPBB"/>
</dbReference>
<evidence type="ECO:0000313" key="7">
    <source>
        <dbReference type="Proteomes" id="UP000595095"/>
    </source>
</evidence>
<dbReference type="InterPro" id="IPR012997">
    <property type="entry name" value="RplA"/>
</dbReference>
<dbReference type="GO" id="GO:0071555">
    <property type="term" value="P:cell wall organization"/>
    <property type="evidence" value="ECO:0007669"/>
    <property type="project" value="UniProtKB-KW"/>
</dbReference>
<organism evidence="6 7">
    <name type="scientific">Salinimonas marina</name>
    <dbReference type="NCBI Taxonomy" id="2785918"/>
    <lineage>
        <taxon>Bacteria</taxon>
        <taxon>Pseudomonadati</taxon>
        <taxon>Pseudomonadota</taxon>
        <taxon>Gammaproteobacteria</taxon>
        <taxon>Alteromonadales</taxon>
        <taxon>Alteromonadaceae</taxon>
        <taxon>Alteromonas/Salinimonas group</taxon>
        <taxon>Salinimonas</taxon>
    </lineage>
</organism>
<feature type="domain" description="RlpA-like protein double-psi beta-barrel" evidence="5">
    <location>
        <begin position="47"/>
        <end position="135"/>
    </location>
</feature>
<dbReference type="GO" id="GO:0000270">
    <property type="term" value="P:peptidoglycan metabolic process"/>
    <property type="evidence" value="ECO:0007669"/>
    <property type="project" value="UniProtKB-UniRule"/>
</dbReference>
<dbReference type="InterPro" id="IPR034718">
    <property type="entry name" value="RlpA"/>
</dbReference>
<dbReference type="EMBL" id="CP064795">
    <property type="protein sequence ID" value="QPG07262.1"/>
    <property type="molecule type" value="Genomic_DNA"/>
</dbReference>
<dbReference type="PANTHER" id="PTHR34183">
    <property type="entry name" value="ENDOLYTIC PEPTIDOGLYCAN TRANSGLYCOSYLASE RLPA"/>
    <property type="match status" value="1"/>
</dbReference>
<evidence type="ECO:0000256" key="2">
    <source>
        <dbReference type="ARBA" id="ARBA00023316"/>
    </source>
</evidence>
<dbReference type="AlphaFoldDB" id="A0A7S9E0L0"/>